<reference evidence="3" key="1">
    <citation type="submission" date="2016-06" db="EMBL/GenBank/DDBJ databases">
        <authorList>
            <person name="Zhan P."/>
        </authorList>
    </citation>
    <scope>NUCLEOTIDE SEQUENCE [LARGE SCALE GENOMIC DNA]</scope>
    <source>
        <strain evidence="3">T28</strain>
    </source>
</reference>
<keyword evidence="3" id="KW-1185">Reference proteome</keyword>
<comment type="caution">
    <text evidence="2">The sequence shown here is derived from an EMBL/GenBank/DDBJ whole genome shotgun (WGS) entry which is preliminary data.</text>
</comment>
<keyword evidence="1" id="KW-1133">Transmembrane helix</keyword>
<protein>
    <submittedName>
        <fullName evidence="2">HupE / UreJ protein</fullName>
    </submittedName>
</protein>
<dbReference type="Pfam" id="PF13795">
    <property type="entry name" value="HupE_UreJ_2"/>
    <property type="match status" value="1"/>
</dbReference>
<dbReference type="Proteomes" id="UP000092164">
    <property type="component" value="Unassembled WGS sequence"/>
</dbReference>
<dbReference type="STRING" id="1836467.BTR34_09270"/>
<evidence type="ECO:0000256" key="1">
    <source>
        <dbReference type="SAM" id="Phobius"/>
    </source>
</evidence>
<organism evidence="2 3">
    <name type="scientific">Maribacter hydrothermalis</name>
    <dbReference type="NCBI Taxonomy" id="1836467"/>
    <lineage>
        <taxon>Bacteria</taxon>
        <taxon>Pseudomonadati</taxon>
        <taxon>Bacteroidota</taxon>
        <taxon>Flavobacteriia</taxon>
        <taxon>Flavobacteriales</taxon>
        <taxon>Flavobacteriaceae</taxon>
        <taxon>Maribacter</taxon>
    </lineage>
</organism>
<feature type="transmembrane region" description="Helical" evidence="1">
    <location>
        <begin position="43"/>
        <end position="65"/>
    </location>
</feature>
<feature type="transmembrane region" description="Helical" evidence="1">
    <location>
        <begin position="71"/>
        <end position="89"/>
    </location>
</feature>
<keyword evidence="1" id="KW-0812">Transmembrane</keyword>
<dbReference type="InterPro" id="IPR032809">
    <property type="entry name" value="Put_HupE_UreJ"/>
</dbReference>
<accession>A0A1B7ZEH9</accession>
<name>A0A1B7ZEH9_9FLAO</name>
<dbReference type="AlphaFoldDB" id="A0A1B7ZEH9"/>
<dbReference type="EMBL" id="LZFP01000001">
    <property type="protein sequence ID" value="OBR41979.1"/>
    <property type="molecule type" value="Genomic_DNA"/>
</dbReference>
<dbReference type="RefSeq" id="WP_068480534.1">
    <property type="nucleotide sequence ID" value="NZ_CP018760.1"/>
</dbReference>
<feature type="transmembrane region" description="Helical" evidence="1">
    <location>
        <begin position="134"/>
        <end position="159"/>
    </location>
</feature>
<proteinExistence type="predicted"/>
<feature type="transmembrane region" description="Helical" evidence="1">
    <location>
        <begin position="101"/>
        <end position="122"/>
    </location>
</feature>
<dbReference type="OrthoDB" id="9808870at2"/>
<evidence type="ECO:0000313" key="3">
    <source>
        <dbReference type="Proteomes" id="UP000092164"/>
    </source>
</evidence>
<feature type="transmembrane region" description="Helical" evidence="1">
    <location>
        <begin position="171"/>
        <end position="189"/>
    </location>
</feature>
<gene>
    <name evidence="2" type="ORF">A9200_00900</name>
</gene>
<dbReference type="KEGG" id="mart:BTR34_09270"/>
<sequence length="194" mass="22061">MQEFWFYIQLGLQHVLDINAYDHILFLSALALPFTFKSWKKVLLLATVFTFTHCLALVLSVYEIVIVEASWIEFLIPVTIILTAIYNLFYKDSKEDKKAIWFHALATGFFGLIHGFGFSNYFKMMIMGEEDKLGPLFGFAAGIEISQVVIVLMILVLAFIAQSILKINQRVFITVGSILIALITLPLLYQTLPV</sequence>
<evidence type="ECO:0000313" key="2">
    <source>
        <dbReference type="EMBL" id="OBR41979.1"/>
    </source>
</evidence>
<keyword evidence="1" id="KW-0472">Membrane</keyword>